<name>A0A1Y2BZH7_9BASI</name>
<feature type="compositionally biased region" description="Acidic residues" evidence="1">
    <location>
        <begin position="257"/>
        <end position="288"/>
    </location>
</feature>
<evidence type="ECO:0000256" key="1">
    <source>
        <dbReference type="SAM" id="MobiDB-lite"/>
    </source>
</evidence>
<keyword evidence="2" id="KW-0812">Transmembrane</keyword>
<keyword evidence="2" id="KW-1133">Transmembrane helix</keyword>
<evidence type="ECO:0000313" key="3">
    <source>
        <dbReference type="EMBL" id="ORY40074.1"/>
    </source>
</evidence>
<dbReference type="Proteomes" id="UP000193467">
    <property type="component" value="Unassembled WGS sequence"/>
</dbReference>
<feature type="region of interest" description="Disordered" evidence="1">
    <location>
        <begin position="195"/>
        <end position="288"/>
    </location>
</feature>
<feature type="transmembrane region" description="Helical" evidence="2">
    <location>
        <begin position="94"/>
        <end position="112"/>
    </location>
</feature>
<accession>A0A1Y2BZH7</accession>
<protein>
    <recommendedName>
        <fullName evidence="5">VanZ-like domain-containing protein</fullName>
    </recommendedName>
</protein>
<proteinExistence type="predicted"/>
<reference evidence="3 4" key="1">
    <citation type="submission" date="2016-07" db="EMBL/GenBank/DDBJ databases">
        <title>Pervasive Adenine N6-methylation of Active Genes in Fungi.</title>
        <authorList>
            <consortium name="DOE Joint Genome Institute"/>
            <person name="Mondo S.J."/>
            <person name="Dannebaum R.O."/>
            <person name="Kuo R.C."/>
            <person name="Labutti K."/>
            <person name="Haridas S."/>
            <person name="Kuo A."/>
            <person name="Salamov A."/>
            <person name="Ahrendt S.R."/>
            <person name="Lipzen A."/>
            <person name="Sullivan W."/>
            <person name="Andreopoulos W.B."/>
            <person name="Clum A."/>
            <person name="Lindquist E."/>
            <person name="Daum C."/>
            <person name="Ramamoorthy G.K."/>
            <person name="Gryganskyi A."/>
            <person name="Culley D."/>
            <person name="Magnuson J.K."/>
            <person name="James T.Y."/>
            <person name="O'Malley M.A."/>
            <person name="Stajich J.E."/>
            <person name="Spatafora J.W."/>
            <person name="Visel A."/>
            <person name="Grigoriev I.V."/>
        </authorList>
    </citation>
    <scope>NUCLEOTIDE SEQUENCE [LARGE SCALE GENOMIC DNA]</scope>
    <source>
        <strain evidence="3 4">62-1032</strain>
    </source>
</reference>
<evidence type="ECO:0008006" key="5">
    <source>
        <dbReference type="Google" id="ProtNLM"/>
    </source>
</evidence>
<evidence type="ECO:0000313" key="4">
    <source>
        <dbReference type="Proteomes" id="UP000193467"/>
    </source>
</evidence>
<feature type="transmembrane region" description="Helical" evidence="2">
    <location>
        <begin position="52"/>
        <end position="74"/>
    </location>
</feature>
<dbReference type="OrthoDB" id="63581at2759"/>
<dbReference type="PANTHER" id="PTHR28008:SF1">
    <property type="entry name" value="DOMAIN PROTEIN, PUTATIVE (AFU_ORTHOLOGUE AFUA_3G10980)-RELATED"/>
    <property type="match status" value="1"/>
</dbReference>
<sequence>MARGRIRLSTSTPNSPWYSPFQRVLTKLVAARTREGVSKAVMKSYRVEGAPLRVRPALILLVLLTLLLLSLLGFHPTLATHLAPPSIPFSDKVLHFFAFLLASFLFYGIWLVDESARRVVWWRWWNEALSLVVCTGFGGVGSEVVQGWLPYKTFQWGDIVANLLGSTLGIYLAHRLSLHHRRQAEIRRLYQPVLLSSSPPGSDSDDSEGEGEELGALGAEEMEEGRVRAEGQFGLPGMVEGEGERRASRKVARVEDNPWDEDEESLFGVGEDEDEDEGHSDEDQERRR</sequence>
<feature type="transmembrane region" description="Helical" evidence="2">
    <location>
        <begin position="154"/>
        <end position="173"/>
    </location>
</feature>
<dbReference type="InParanoid" id="A0A1Y2BZH7"/>
<feature type="compositionally biased region" description="Acidic residues" evidence="1">
    <location>
        <begin position="203"/>
        <end position="213"/>
    </location>
</feature>
<gene>
    <name evidence="3" type="ORF">BCR35DRAFT_311428</name>
</gene>
<keyword evidence="2" id="KW-0472">Membrane</keyword>
<evidence type="ECO:0000256" key="2">
    <source>
        <dbReference type="SAM" id="Phobius"/>
    </source>
</evidence>
<comment type="caution">
    <text evidence="3">The sequence shown here is derived from an EMBL/GenBank/DDBJ whole genome shotgun (WGS) entry which is preliminary data.</text>
</comment>
<feature type="transmembrane region" description="Helical" evidence="2">
    <location>
        <begin position="124"/>
        <end position="142"/>
    </location>
</feature>
<feature type="compositionally biased region" description="Basic and acidic residues" evidence="1">
    <location>
        <begin position="242"/>
        <end position="256"/>
    </location>
</feature>
<keyword evidence="4" id="KW-1185">Reference proteome</keyword>
<dbReference type="AlphaFoldDB" id="A0A1Y2BZH7"/>
<dbReference type="PANTHER" id="PTHR28008">
    <property type="entry name" value="DOMAIN PROTEIN, PUTATIVE (AFU_ORTHOLOGUE AFUA_3G10980)-RELATED"/>
    <property type="match status" value="1"/>
</dbReference>
<organism evidence="3 4">
    <name type="scientific">Leucosporidium creatinivorum</name>
    <dbReference type="NCBI Taxonomy" id="106004"/>
    <lineage>
        <taxon>Eukaryota</taxon>
        <taxon>Fungi</taxon>
        <taxon>Dikarya</taxon>
        <taxon>Basidiomycota</taxon>
        <taxon>Pucciniomycotina</taxon>
        <taxon>Microbotryomycetes</taxon>
        <taxon>Leucosporidiales</taxon>
        <taxon>Leucosporidium</taxon>
    </lineage>
</organism>
<dbReference type="EMBL" id="MCGR01000143">
    <property type="protein sequence ID" value="ORY40074.1"/>
    <property type="molecule type" value="Genomic_DNA"/>
</dbReference>